<reference evidence="1 2" key="1">
    <citation type="submission" date="2018-10" db="EMBL/GenBank/DDBJ databases">
        <title>Paraburkholderia sp. 7MK8-2, isolated from soil.</title>
        <authorList>
            <person name="Gao Z.-H."/>
            <person name="Qiu L.-H."/>
        </authorList>
    </citation>
    <scope>NUCLEOTIDE SEQUENCE [LARGE SCALE GENOMIC DNA]</scope>
    <source>
        <strain evidence="1 2">7MK8-2</strain>
    </source>
</reference>
<evidence type="ECO:0000313" key="2">
    <source>
        <dbReference type="Proteomes" id="UP000280434"/>
    </source>
</evidence>
<accession>A0A494XEC7</accession>
<dbReference type="OrthoDB" id="9015514at2"/>
<organism evidence="1 2">
    <name type="scientific">Trinickia fusca</name>
    <dbReference type="NCBI Taxonomy" id="2419777"/>
    <lineage>
        <taxon>Bacteria</taxon>
        <taxon>Pseudomonadati</taxon>
        <taxon>Pseudomonadota</taxon>
        <taxon>Betaproteobacteria</taxon>
        <taxon>Burkholderiales</taxon>
        <taxon>Burkholderiaceae</taxon>
        <taxon>Trinickia</taxon>
    </lineage>
</organism>
<dbReference type="Proteomes" id="UP000280434">
    <property type="component" value="Unassembled WGS sequence"/>
</dbReference>
<keyword evidence="2" id="KW-1185">Reference proteome</keyword>
<comment type="caution">
    <text evidence="1">The sequence shown here is derived from an EMBL/GenBank/DDBJ whole genome shotgun (WGS) entry which is preliminary data.</text>
</comment>
<proteinExistence type="predicted"/>
<dbReference type="EMBL" id="RBZV01000003">
    <property type="protein sequence ID" value="RKP49105.1"/>
    <property type="molecule type" value="Genomic_DNA"/>
</dbReference>
<name>A0A494XEC7_9BURK</name>
<evidence type="ECO:0000313" key="1">
    <source>
        <dbReference type="EMBL" id="RKP49105.1"/>
    </source>
</evidence>
<protein>
    <submittedName>
        <fullName evidence="1">Uncharacterized protein</fullName>
    </submittedName>
</protein>
<dbReference type="AlphaFoldDB" id="A0A494XEC7"/>
<dbReference type="RefSeq" id="WP_121277494.1">
    <property type="nucleotide sequence ID" value="NZ_RBZV01000003.1"/>
</dbReference>
<sequence length="63" mass="7301">MDYRVTYEHSLATDPDNFIVHVPSQLVSDVPSDIPRALLPEYLTDLIRQRSPQIGRIRNLRVI</sequence>
<gene>
    <name evidence="1" type="ORF">D7S89_09895</name>
</gene>